<dbReference type="AlphaFoldDB" id="A0A8S1AYY3"/>
<evidence type="ECO:0000313" key="3">
    <source>
        <dbReference type="Proteomes" id="UP000494256"/>
    </source>
</evidence>
<feature type="domain" description="Reverse transcriptase" evidence="1">
    <location>
        <begin position="1"/>
        <end position="195"/>
    </location>
</feature>
<dbReference type="Proteomes" id="UP000494256">
    <property type="component" value="Unassembled WGS sequence"/>
</dbReference>
<dbReference type="InterPro" id="IPR043502">
    <property type="entry name" value="DNA/RNA_pol_sf"/>
</dbReference>
<organism evidence="2 3">
    <name type="scientific">Arctia plantaginis</name>
    <name type="common">Wood tiger moth</name>
    <name type="synonym">Phalaena plantaginis</name>
    <dbReference type="NCBI Taxonomy" id="874455"/>
    <lineage>
        <taxon>Eukaryota</taxon>
        <taxon>Metazoa</taxon>
        <taxon>Ecdysozoa</taxon>
        <taxon>Arthropoda</taxon>
        <taxon>Hexapoda</taxon>
        <taxon>Insecta</taxon>
        <taxon>Pterygota</taxon>
        <taxon>Neoptera</taxon>
        <taxon>Endopterygota</taxon>
        <taxon>Lepidoptera</taxon>
        <taxon>Glossata</taxon>
        <taxon>Ditrysia</taxon>
        <taxon>Noctuoidea</taxon>
        <taxon>Erebidae</taxon>
        <taxon>Arctiinae</taxon>
        <taxon>Arctia</taxon>
    </lineage>
</organism>
<accession>A0A8S1AYY3</accession>
<dbReference type="PANTHER" id="PTHR19446">
    <property type="entry name" value="REVERSE TRANSCRIPTASES"/>
    <property type="match status" value="1"/>
</dbReference>
<comment type="caution">
    <text evidence="2">The sequence shown here is derived from an EMBL/GenBank/DDBJ whole genome shotgun (WGS) entry which is preliminary data.</text>
</comment>
<protein>
    <recommendedName>
        <fullName evidence="1">Reverse transcriptase domain-containing protein</fullName>
    </recommendedName>
</protein>
<evidence type="ECO:0000259" key="1">
    <source>
        <dbReference type="PROSITE" id="PS50878"/>
    </source>
</evidence>
<proteinExistence type="predicted"/>
<dbReference type="CDD" id="cd01650">
    <property type="entry name" value="RT_nLTR_like"/>
    <property type="match status" value="1"/>
</dbReference>
<name>A0A8S1AYY3_ARCPL</name>
<dbReference type="EMBL" id="CADEBD010000348">
    <property type="protein sequence ID" value="CAB3250601.1"/>
    <property type="molecule type" value="Genomic_DNA"/>
</dbReference>
<dbReference type="GO" id="GO:0071897">
    <property type="term" value="P:DNA biosynthetic process"/>
    <property type="evidence" value="ECO:0007669"/>
    <property type="project" value="UniProtKB-ARBA"/>
</dbReference>
<reference evidence="2 3" key="1">
    <citation type="submission" date="2020-04" db="EMBL/GenBank/DDBJ databases">
        <authorList>
            <person name="Wallbank WR R."/>
            <person name="Pardo Diaz C."/>
            <person name="Kozak K."/>
            <person name="Martin S."/>
            <person name="Jiggins C."/>
            <person name="Moest M."/>
            <person name="Warren A I."/>
            <person name="Byers J.R.P. K."/>
            <person name="Montejo-Kovacevich G."/>
            <person name="Yen C E."/>
        </authorList>
    </citation>
    <scope>NUCLEOTIDE SEQUENCE [LARGE SCALE GENOMIC DNA]</scope>
</reference>
<dbReference type="InterPro" id="IPR000477">
    <property type="entry name" value="RT_dom"/>
</dbReference>
<dbReference type="Pfam" id="PF00078">
    <property type="entry name" value="RVT_1"/>
    <property type="match status" value="1"/>
</dbReference>
<gene>
    <name evidence="2" type="ORF">APLA_LOCUS13168</name>
</gene>
<sequence>MVGPDLADNQYGFRQGRSTVDAIMRVKALAEEAVSRGEVVLAVSLDIANAFNTMPWSCIREALVYHEVPLYLRRIVGAYFSERAVVYPSRTGLGRREMSCGVPQESVLGPLLWNIGYDWVLRGAFLDGVAVVCYADDTLVTARGKTHHEATLRATAGVAQVVERIRRLGLEVALHKSEALFFHGLRRKPPEGSSLTVRRHSHRHRALDQVSGARTRWPMGLRISFPRSGPQVGWGSACVGAAAAQHEGTRSTRGLCGPWPFTGARYGRGP</sequence>
<dbReference type="SUPFAM" id="SSF56672">
    <property type="entry name" value="DNA/RNA polymerases"/>
    <property type="match status" value="1"/>
</dbReference>
<dbReference type="PROSITE" id="PS50878">
    <property type="entry name" value="RT_POL"/>
    <property type="match status" value="1"/>
</dbReference>
<dbReference type="OrthoDB" id="10038550at2759"/>
<evidence type="ECO:0000313" key="2">
    <source>
        <dbReference type="EMBL" id="CAB3250601.1"/>
    </source>
</evidence>